<protein>
    <submittedName>
        <fullName evidence="1">Uncharacterized protein</fullName>
    </submittedName>
</protein>
<proteinExistence type="predicted"/>
<reference evidence="1" key="1">
    <citation type="submission" date="2014-09" db="EMBL/GenBank/DDBJ databases">
        <authorList>
            <person name="Magalhaes I.L.F."/>
            <person name="Oliveira U."/>
            <person name="Santos F.R."/>
            <person name="Vidigal T.H.D.A."/>
            <person name="Brescovit A.D."/>
            <person name="Santos A.J."/>
        </authorList>
    </citation>
    <scope>NUCLEOTIDE SEQUENCE</scope>
    <source>
        <tissue evidence="1">Shoot tissue taken approximately 20 cm above the soil surface</tissue>
    </source>
</reference>
<reference evidence="1" key="2">
    <citation type="journal article" date="2015" name="Data Brief">
        <title>Shoot transcriptome of the giant reed, Arundo donax.</title>
        <authorList>
            <person name="Barrero R.A."/>
            <person name="Guerrero F.D."/>
            <person name="Moolhuijzen P."/>
            <person name="Goolsby J.A."/>
            <person name="Tidwell J."/>
            <person name="Bellgard S.E."/>
            <person name="Bellgard M.I."/>
        </authorList>
    </citation>
    <scope>NUCLEOTIDE SEQUENCE</scope>
    <source>
        <tissue evidence="1">Shoot tissue taken approximately 20 cm above the soil surface</tissue>
    </source>
</reference>
<dbReference type="AlphaFoldDB" id="A0A0A9DWG5"/>
<sequence>MTTPQVMQMKQDIKCLHQQQQNRETKKAPTSSTTMLNQIPITFKINKFL</sequence>
<accession>A0A0A9DWG5</accession>
<evidence type="ECO:0000313" key="1">
    <source>
        <dbReference type="EMBL" id="JAD91043.1"/>
    </source>
</evidence>
<dbReference type="EMBL" id="GBRH01206852">
    <property type="protein sequence ID" value="JAD91043.1"/>
    <property type="molecule type" value="Transcribed_RNA"/>
</dbReference>
<organism evidence="1">
    <name type="scientific">Arundo donax</name>
    <name type="common">Giant reed</name>
    <name type="synonym">Donax arundinaceus</name>
    <dbReference type="NCBI Taxonomy" id="35708"/>
    <lineage>
        <taxon>Eukaryota</taxon>
        <taxon>Viridiplantae</taxon>
        <taxon>Streptophyta</taxon>
        <taxon>Embryophyta</taxon>
        <taxon>Tracheophyta</taxon>
        <taxon>Spermatophyta</taxon>
        <taxon>Magnoliopsida</taxon>
        <taxon>Liliopsida</taxon>
        <taxon>Poales</taxon>
        <taxon>Poaceae</taxon>
        <taxon>PACMAD clade</taxon>
        <taxon>Arundinoideae</taxon>
        <taxon>Arundineae</taxon>
        <taxon>Arundo</taxon>
    </lineage>
</organism>
<name>A0A0A9DWG5_ARUDO</name>